<sequence length="246" mass="26008">MNQTDPSLPALPRQLYPLGDAAVVVQFGDVISPATHAAIRAFGAHLAQHPFAGLRECVPAFTTLTVYYDPWLVSDGGRHPPYETVAAALRERLAAVGPPAATASAGLVEIPVCYGGAWGPDLAFVARYTGLSAAEVIARHAAPEYLVHMIGFAPGFPYLGGLDARLATPRLAQPRPRVPAGTVGIAGPQTGVYSLPTPGGWQLIGRTPLRLFDAAWAAPSLLHAGQHLRFVPISAAEYAHTQQHDY</sequence>
<dbReference type="SUPFAM" id="SSF50891">
    <property type="entry name" value="Cyclophilin-like"/>
    <property type="match status" value="1"/>
</dbReference>
<dbReference type="GO" id="GO:0005524">
    <property type="term" value="F:ATP binding"/>
    <property type="evidence" value="ECO:0007669"/>
    <property type="project" value="UniProtKB-KW"/>
</dbReference>
<name>A0A2Z3GKR8_9BACT</name>
<dbReference type="SMART" id="SM00796">
    <property type="entry name" value="AHS1"/>
    <property type="match status" value="1"/>
</dbReference>
<protein>
    <submittedName>
        <fullName evidence="5">Kinase inhibitor</fullName>
    </submittedName>
</protein>
<reference evidence="6" key="1">
    <citation type="submission" date="2018-04" db="EMBL/GenBank/DDBJ databases">
        <title>Complete genome of Antarctic heterotrophic bacterium Hymenobacter nivis.</title>
        <authorList>
            <person name="Terashima M."/>
        </authorList>
    </citation>
    <scope>NUCLEOTIDE SEQUENCE [LARGE SCALE GENOMIC DNA]</scope>
    <source>
        <strain evidence="6">NBRC 111535</strain>
    </source>
</reference>
<evidence type="ECO:0000313" key="6">
    <source>
        <dbReference type="Proteomes" id="UP000245999"/>
    </source>
</evidence>
<feature type="domain" description="Carboxyltransferase" evidence="4">
    <location>
        <begin position="13"/>
        <end position="222"/>
    </location>
</feature>
<accession>A0A2Z3GKR8</accession>
<dbReference type="RefSeq" id="WP_109657458.1">
    <property type="nucleotide sequence ID" value="NZ_CP029145.1"/>
</dbReference>
<dbReference type="Proteomes" id="UP000245999">
    <property type="component" value="Chromosome"/>
</dbReference>
<dbReference type="NCBIfam" id="TIGR00370">
    <property type="entry name" value="5-oxoprolinase subunit PxpB"/>
    <property type="match status" value="1"/>
</dbReference>
<evidence type="ECO:0000256" key="3">
    <source>
        <dbReference type="ARBA" id="ARBA00022840"/>
    </source>
</evidence>
<keyword evidence="3" id="KW-0067">ATP-binding</keyword>
<keyword evidence="6" id="KW-1185">Reference proteome</keyword>
<proteinExistence type="predicted"/>
<dbReference type="SUPFAM" id="SSF160467">
    <property type="entry name" value="PH0987 N-terminal domain-like"/>
    <property type="match status" value="1"/>
</dbReference>
<keyword evidence="2" id="KW-0378">Hydrolase</keyword>
<evidence type="ECO:0000256" key="2">
    <source>
        <dbReference type="ARBA" id="ARBA00022801"/>
    </source>
</evidence>
<keyword evidence="1" id="KW-0547">Nucleotide-binding</keyword>
<dbReference type="PANTHER" id="PTHR34698:SF2">
    <property type="entry name" value="5-OXOPROLINASE SUBUNIT B"/>
    <property type="match status" value="1"/>
</dbReference>
<dbReference type="OrthoDB" id="9778567at2"/>
<dbReference type="InterPro" id="IPR003833">
    <property type="entry name" value="CT_C_D"/>
</dbReference>
<dbReference type="PANTHER" id="PTHR34698">
    <property type="entry name" value="5-OXOPROLINASE SUBUNIT B"/>
    <property type="match status" value="1"/>
</dbReference>
<gene>
    <name evidence="5" type="ORF">DDQ68_17505</name>
</gene>
<dbReference type="GO" id="GO:0016787">
    <property type="term" value="F:hydrolase activity"/>
    <property type="evidence" value="ECO:0007669"/>
    <property type="project" value="UniProtKB-KW"/>
</dbReference>
<evidence type="ECO:0000313" key="5">
    <source>
        <dbReference type="EMBL" id="AWM34423.1"/>
    </source>
</evidence>
<dbReference type="GO" id="GO:0004860">
    <property type="term" value="F:protein kinase inhibitor activity"/>
    <property type="evidence" value="ECO:0007669"/>
    <property type="project" value="UniProtKB-KW"/>
</dbReference>
<keyword evidence="5" id="KW-0649">Protein kinase inhibitor</keyword>
<dbReference type="InterPro" id="IPR010016">
    <property type="entry name" value="PxpB"/>
</dbReference>
<dbReference type="AlphaFoldDB" id="A0A2Z3GKR8"/>
<dbReference type="Gene3D" id="2.40.100.10">
    <property type="entry name" value="Cyclophilin-like"/>
    <property type="match status" value="1"/>
</dbReference>
<dbReference type="Gene3D" id="3.30.1360.40">
    <property type="match status" value="1"/>
</dbReference>
<dbReference type="Pfam" id="PF02682">
    <property type="entry name" value="CT_C_D"/>
    <property type="match status" value="1"/>
</dbReference>
<dbReference type="InterPro" id="IPR029000">
    <property type="entry name" value="Cyclophilin-like_dom_sf"/>
</dbReference>
<dbReference type="EMBL" id="CP029145">
    <property type="protein sequence ID" value="AWM34423.1"/>
    <property type="molecule type" value="Genomic_DNA"/>
</dbReference>
<dbReference type="KEGG" id="hnv:DDQ68_17505"/>
<evidence type="ECO:0000256" key="1">
    <source>
        <dbReference type="ARBA" id="ARBA00022741"/>
    </source>
</evidence>
<organism evidence="5 6">
    <name type="scientific">Hymenobacter nivis</name>
    <dbReference type="NCBI Taxonomy" id="1850093"/>
    <lineage>
        <taxon>Bacteria</taxon>
        <taxon>Pseudomonadati</taxon>
        <taxon>Bacteroidota</taxon>
        <taxon>Cytophagia</taxon>
        <taxon>Cytophagales</taxon>
        <taxon>Hymenobacteraceae</taxon>
        <taxon>Hymenobacter</taxon>
    </lineage>
</organism>
<evidence type="ECO:0000259" key="4">
    <source>
        <dbReference type="SMART" id="SM00796"/>
    </source>
</evidence>